<dbReference type="InterPro" id="IPR050557">
    <property type="entry name" value="RTX_toxin/Mannuronan_C5-epim"/>
</dbReference>
<dbReference type="GO" id="GO:0005576">
    <property type="term" value="C:extracellular region"/>
    <property type="evidence" value="ECO:0007669"/>
    <property type="project" value="UniProtKB-SubCell"/>
</dbReference>
<evidence type="ECO:0000256" key="3">
    <source>
        <dbReference type="SAM" id="MobiDB-lite"/>
    </source>
</evidence>
<dbReference type="EMBL" id="NHON01000009">
    <property type="protein sequence ID" value="OWJ67965.1"/>
    <property type="molecule type" value="Genomic_DNA"/>
</dbReference>
<keyword evidence="5" id="KW-1185">Reference proteome</keyword>
<comment type="subcellular location">
    <subcellularLocation>
        <location evidence="1">Secreted</location>
    </subcellularLocation>
</comment>
<dbReference type="AlphaFoldDB" id="A0A211ZRS8"/>
<dbReference type="PRINTS" id="PR00313">
    <property type="entry name" value="CABNDNGRPT"/>
</dbReference>
<name>A0A211ZRS8_9PROT</name>
<dbReference type="Pfam" id="PF00353">
    <property type="entry name" value="HemolysinCabind"/>
    <property type="match status" value="6"/>
</dbReference>
<dbReference type="PANTHER" id="PTHR38340:SF1">
    <property type="entry name" value="S-LAYER PROTEIN"/>
    <property type="match status" value="1"/>
</dbReference>
<feature type="region of interest" description="Disordered" evidence="3">
    <location>
        <begin position="28"/>
        <end position="47"/>
    </location>
</feature>
<dbReference type="PANTHER" id="PTHR38340">
    <property type="entry name" value="S-LAYER PROTEIN"/>
    <property type="match status" value="1"/>
</dbReference>
<evidence type="ECO:0000256" key="1">
    <source>
        <dbReference type="ARBA" id="ARBA00004613"/>
    </source>
</evidence>
<evidence type="ECO:0000313" key="5">
    <source>
        <dbReference type="Proteomes" id="UP000196655"/>
    </source>
</evidence>
<comment type="caution">
    <text evidence="4">The sequence shown here is derived from an EMBL/GenBank/DDBJ whole genome shotgun (WGS) entry which is preliminary data.</text>
</comment>
<evidence type="ECO:0000313" key="4">
    <source>
        <dbReference type="EMBL" id="OWJ67965.1"/>
    </source>
</evidence>
<dbReference type="InterPro" id="IPR011049">
    <property type="entry name" value="Serralysin-like_metalloprot_C"/>
</dbReference>
<dbReference type="InterPro" id="IPR018511">
    <property type="entry name" value="Hemolysin-typ_Ca-bd_CS"/>
</dbReference>
<dbReference type="PROSITE" id="PS00330">
    <property type="entry name" value="HEMOLYSIN_CALCIUM"/>
    <property type="match status" value="4"/>
</dbReference>
<dbReference type="SUPFAM" id="SSF51120">
    <property type="entry name" value="beta-Roll"/>
    <property type="match status" value="4"/>
</dbReference>
<sequence length="505" mass="50972">MDILGTDNPDTLTGTSGDDQIEALASSDVVSGGDGNDSLDGGSGNDQLLGGAGSDDLYGGTGRDLLNGGAGADLLYGGDGIDTVDYSTNSTAIAVDGGRVTGGGDAAGDRLDSIESVIGTAFADAMHFTGAWSLDGRGGDDILSGADTLLGGDGNDTLSEGHELHGGAGDDTVTGSVGALLFGDDGNDLFRGPAATIDGGAGTDTYQISLSSVGVNLAKGYVSSADGVTLISNVENVTIDEGSDVRITGTDGDNVLILTRGGGDNTLLGGAGDDTLIGGGEVTRFVGGAGADHFEVVGLAEYAYFYYSDSTAGVNVNLSTGLATGGEAQGDSFELRDDTVTGLIGSQFDDTLRDSDVRDLRYPHQFDGIVYGGAGNDRIIGGLGRDWLSGGTGADTFAYEKIADTADRLGGEDRIIDFSSAQGDKIDLSAIDADDNSTNGRTPFTFVGQIGSDPDVLHVGEIGYTHQGTNLIVYIGTSQIVGPQGYAAAIYLQDVSSLTAGDFVL</sequence>
<gene>
    <name evidence="4" type="ORF">BWR60_07095</name>
</gene>
<dbReference type="RefSeq" id="WP_088150312.1">
    <property type="nucleotide sequence ID" value="NZ_NHON01000009.1"/>
</dbReference>
<proteinExistence type="predicted"/>
<keyword evidence="2" id="KW-0964">Secreted</keyword>
<protein>
    <recommendedName>
        <fullName evidence="6">Peptidase M10 serralysin C-terminal domain-containing protein</fullName>
    </recommendedName>
</protein>
<evidence type="ECO:0000256" key="2">
    <source>
        <dbReference type="ARBA" id="ARBA00022525"/>
    </source>
</evidence>
<accession>A0A211ZRS8</accession>
<reference evidence="5" key="1">
    <citation type="submission" date="2017-05" db="EMBL/GenBank/DDBJ databases">
        <authorList>
            <person name="Macchi M."/>
            <person name="Festa S."/>
            <person name="Coppotelli B.M."/>
            <person name="Morelli I.S."/>
        </authorList>
    </citation>
    <scope>NUCLEOTIDE SEQUENCE [LARGE SCALE GENOMIC DNA]</scope>
    <source>
        <strain evidence="5">I</strain>
    </source>
</reference>
<organism evidence="4 5">
    <name type="scientific">Inquilinus limosus</name>
    <dbReference type="NCBI Taxonomy" id="171674"/>
    <lineage>
        <taxon>Bacteria</taxon>
        <taxon>Pseudomonadati</taxon>
        <taxon>Pseudomonadota</taxon>
        <taxon>Alphaproteobacteria</taxon>
        <taxon>Rhodospirillales</taxon>
        <taxon>Rhodospirillaceae</taxon>
        <taxon>Inquilinus</taxon>
    </lineage>
</organism>
<dbReference type="InterPro" id="IPR001343">
    <property type="entry name" value="Hemolysn_Ca-bd"/>
</dbReference>
<evidence type="ECO:0008006" key="6">
    <source>
        <dbReference type="Google" id="ProtNLM"/>
    </source>
</evidence>
<dbReference type="GO" id="GO:0005509">
    <property type="term" value="F:calcium ion binding"/>
    <property type="evidence" value="ECO:0007669"/>
    <property type="project" value="InterPro"/>
</dbReference>
<dbReference type="Proteomes" id="UP000196655">
    <property type="component" value="Unassembled WGS sequence"/>
</dbReference>
<dbReference type="Gene3D" id="2.150.10.10">
    <property type="entry name" value="Serralysin-like metalloprotease, C-terminal"/>
    <property type="match status" value="4"/>
</dbReference>